<accession>A0A2S1M0E9</accession>
<dbReference type="Proteomes" id="UP000036202">
    <property type="component" value="Plasmid pbeh5"/>
</dbReference>
<accession>A0A2L1FFL0</accession>
<proteinExistence type="predicted"/>
<dbReference type="OrthoDB" id="9816040at2"/>
<gene>
    <name evidence="3" type="ORF">BEH_26105</name>
</gene>
<dbReference type="PANTHER" id="PTHR21340:SF0">
    <property type="entry name" value="BIS(5'-NUCLEOSYL)-TETRAPHOSPHATASE [ASYMMETRICAL]"/>
    <property type="match status" value="1"/>
</dbReference>
<dbReference type="GO" id="GO:0006754">
    <property type="term" value="P:ATP biosynthetic process"/>
    <property type="evidence" value="ECO:0007669"/>
    <property type="project" value="TreeGrafter"/>
</dbReference>
<evidence type="ECO:0000313" key="3">
    <source>
        <dbReference type="EMBL" id="AWG44832.1"/>
    </source>
</evidence>
<dbReference type="EMBL" id="CP015327">
    <property type="protein sequence ID" value="AWG44832.1"/>
    <property type="molecule type" value="Genomic_DNA"/>
</dbReference>
<dbReference type="GO" id="GO:0006167">
    <property type="term" value="P:AMP biosynthetic process"/>
    <property type="evidence" value="ECO:0007669"/>
    <property type="project" value="TreeGrafter"/>
</dbReference>
<dbReference type="PRINTS" id="PR00502">
    <property type="entry name" value="NUDIXFAMILY"/>
</dbReference>
<dbReference type="InterPro" id="IPR015797">
    <property type="entry name" value="NUDIX_hydrolase-like_dom_sf"/>
</dbReference>
<feature type="domain" description="Nudix hydrolase" evidence="2">
    <location>
        <begin position="17"/>
        <end position="145"/>
    </location>
</feature>
<dbReference type="SUPFAM" id="SSF55811">
    <property type="entry name" value="Nudix"/>
    <property type="match status" value="1"/>
</dbReference>
<keyword evidence="3" id="KW-0614">Plasmid</keyword>
<evidence type="ECO:0000256" key="1">
    <source>
        <dbReference type="ARBA" id="ARBA00022801"/>
    </source>
</evidence>
<name>A0A2L1FFL0_9BACI</name>
<reference evidence="3 4" key="1">
    <citation type="journal article" date="2015" name="PLoS ONE">
        <title>Genome Sequence of Bacillus endophyticus and Analysis of Its Companion Mechanism in the Ketogulonigenium vulgare-Bacillus Strain Consortium.</title>
        <authorList>
            <person name="Jia N."/>
            <person name="Du J."/>
            <person name="Ding M.Z."/>
            <person name="Gao F."/>
            <person name="Yuan Y.J."/>
        </authorList>
    </citation>
    <scope>NUCLEOTIDE SEQUENCE [LARGE SCALE GENOMIC DNA]</scope>
    <source>
        <strain evidence="3 4">Hbe603</strain>
        <plasmid evidence="4">pbeh5</plasmid>
    </source>
</reference>
<evidence type="ECO:0000259" key="2">
    <source>
        <dbReference type="PROSITE" id="PS51462"/>
    </source>
</evidence>
<dbReference type="Pfam" id="PF00293">
    <property type="entry name" value="NUDIX"/>
    <property type="match status" value="1"/>
</dbReference>
<protein>
    <recommendedName>
        <fullName evidence="2">Nudix hydrolase domain-containing protein</fullName>
    </recommendedName>
</protein>
<dbReference type="InterPro" id="IPR000086">
    <property type="entry name" value="NUDIX_hydrolase_dom"/>
</dbReference>
<keyword evidence="1" id="KW-0378">Hydrolase</keyword>
<evidence type="ECO:0000313" key="4">
    <source>
        <dbReference type="Proteomes" id="UP000036202"/>
    </source>
</evidence>
<geneLocation type="plasmid" evidence="4">
    <name>pbeh5</name>
</geneLocation>
<organism evidence="3 4">
    <name type="scientific">Priestia filamentosa</name>
    <dbReference type="NCBI Taxonomy" id="1402861"/>
    <lineage>
        <taxon>Bacteria</taxon>
        <taxon>Bacillati</taxon>
        <taxon>Bacillota</taxon>
        <taxon>Bacilli</taxon>
        <taxon>Bacillales</taxon>
        <taxon>Bacillaceae</taxon>
        <taxon>Priestia</taxon>
    </lineage>
</organism>
<dbReference type="InterPro" id="IPR020476">
    <property type="entry name" value="Nudix_hydrolase"/>
</dbReference>
<dbReference type="PANTHER" id="PTHR21340">
    <property type="entry name" value="DIADENOSINE 5,5-P1,P4-TETRAPHOSPHATE PYROPHOSPHOHYDROLASE MUTT"/>
    <property type="match status" value="1"/>
</dbReference>
<dbReference type="AlphaFoldDB" id="A0A2L1FFL0"/>
<dbReference type="InterPro" id="IPR051325">
    <property type="entry name" value="Nudix_hydrolase_domain"/>
</dbReference>
<dbReference type="Gene3D" id="3.90.79.10">
    <property type="entry name" value="Nucleoside Triphosphate Pyrophosphohydrolase"/>
    <property type="match status" value="1"/>
</dbReference>
<dbReference type="RefSeq" id="WP_046218516.1">
    <property type="nucleotide sequence ID" value="NZ_CP015327.1"/>
</dbReference>
<keyword evidence="4" id="KW-1185">Reference proteome</keyword>
<dbReference type="GO" id="GO:0004081">
    <property type="term" value="F:bis(5'-nucleosyl)-tetraphosphatase (asymmetrical) activity"/>
    <property type="evidence" value="ECO:0007669"/>
    <property type="project" value="TreeGrafter"/>
</dbReference>
<dbReference type="PROSITE" id="PS51462">
    <property type="entry name" value="NUDIX"/>
    <property type="match status" value="1"/>
</dbReference>
<sequence length="145" mass="16898">MQISPVFGVKEEGREYVKRMGSYAVIYKNKTDEVALVKNAKGHYFLPGGGIKEGESLEECISRECIEEIGFKVNIKKCIGSAIQYFQSPNHHKYYLSEAYFYMCDREEQQHPAEKENTLVWMKPNEATKRLVYEHHKWAILNSLE</sequence>
<dbReference type="KEGG" id="beo:BEH_26105"/>